<dbReference type="RefSeq" id="WP_218282770.1">
    <property type="nucleotide sequence ID" value="NZ_CP078093.1"/>
</dbReference>
<keyword evidence="2" id="KW-0645">Protease</keyword>
<sequence length="387" mass="42750">MKLKSSKKIVFLICFMLIFSNFSLLVNAEEFDVDAKAAILMDASSGRIIYAKNIHDKLPPASVTKIMTMVLTMEAIQKGVVSLEDKVVISDRASSMGGSQLYLEPGEEKTVEELLKGIAVASANDACVALGEHISGTEEMFVKKMNEKARELGMKDTQFMNTNGLPQEGHYTSAYDIALMSKELLKYPKIHEYLTIWMSTMKVGLKNKRQTNLQLTNTNKLIRTYPGANGIKTGYTADAKYCLSASATKNGLTLIAVILGSPTSNIRFNEAKKLLNYGFAAYSSVLIARKNQIIDEIIVEKGKEEKVNAVAKDDLSVLVKKGEENKVQKEIILPKSIKAPFKENEKIGEIILTKDGQQIGKVDIVTEKGIKGANFVDMFSKLMKENI</sequence>
<dbReference type="Pfam" id="PF00768">
    <property type="entry name" value="Peptidase_S11"/>
    <property type="match status" value="1"/>
</dbReference>
<dbReference type="InterPro" id="IPR001967">
    <property type="entry name" value="Peptidase_S11_N"/>
</dbReference>
<keyword evidence="2" id="KW-0121">Carboxypeptidase</keyword>
<evidence type="ECO:0000259" key="1">
    <source>
        <dbReference type="SMART" id="SM00936"/>
    </source>
</evidence>
<dbReference type="EMBL" id="CP078093">
    <property type="protein sequence ID" value="QXM06073.1"/>
    <property type="molecule type" value="Genomic_DNA"/>
</dbReference>
<dbReference type="Pfam" id="PF07943">
    <property type="entry name" value="PBP5_C"/>
    <property type="match status" value="1"/>
</dbReference>
<dbReference type="Proteomes" id="UP000886818">
    <property type="component" value="Chromosome"/>
</dbReference>
<dbReference type="InterPro" id="IPR012907">
    <property type="entry name" value="Peptidase_S11_C"/>
</dbReference>
<dbReference type="PANTHER" id="PTHR21581">
    <property type="entry name" value="D-ALANYL-D-ALANINE CARBOXYPEPTIDASE"/>
    <property type="match status" value="1"/>
</dbReference>
<evidence type="ECO:0000313" key="2">
    <source>
        <dbReference type="EMBL" id="QXM06073.1"/>
    </source>
</evidence>
<dbReference type="SMART" id="SM00936">
    <property type="entry name" value="PBP5_C"/>
    <property type="match status" value="1"/>
</dbReference>
<name>A0ABX8RAJ6_9CLOT</name>
<evidence type="ECO:0000313" key="3">
    <source>
        <dbReference type="Proteomes" id="UP000886818"/>
    </source>
</evidence>
<gene>
    <name evidence="2" type="ORF">KVH43_12080</name>
</gene>
<keyword evidence="3" id="KW-1185">Reference proteome</keyword>
<reference evidence="2" key="1">
    <citation type="submission" date="2021-07" db="EMBL/GenBank/DDBJ databases">
        <title>Complete genome sequence of Crassaminicella sp. 143-21, isolated from a deep-sea hydrothermal vent.</title>
        <authorList>
            <person name="Li X."/>
        </authorList>
    </citation>
    <scope>NUCLEOTIDE SEQUENCE</scope>
    <source>
        <strain evidence="2">143-21</strain>
    </source>
</reference>
<organism evidence="2 3">
    <name type="scientific">Crassaminicella indica</name>
    <dbReference type="NCBI Taxonomy" id="2855394"/>
    <lineage>
        <taxon>Bacteria</taxon>
        <taxon>Bacillati</taxon>
        <taxon>Bacillota</taxon>
        <taxon>Clostridia</taxon>
        <taxon>Eubacteriales</taxon>
        <taxon>Clostridiaceae</taxon>
        <taxon>Crassaminicella</taxon>
    </lineage>
</organism>
<proteinExistence type="predicted"/>
<dbReference type="GO" id="GO:0004180">
    <property type="term" value="F:carboxypeptidase activity"/>
    <property type="evidence" value="ECO:0007669"/>
    <property type="project" value="UniProtKB-KW"/>
</dbReference>
<keyword evidence="2" id="KW-0378">Hydrolase</keyword>
<protein>
    <submittedName>
        <fullName evidence="2">D-alanyl-D-alanine carboxypeptidase</fullName>
    </submittedName>
</protein>
<feature type="domain" description="Peptidase S11 D-Ala-D-Ala carboxypeptidase A C-terminal" evidence="1">
    <location>
        <begin position="282"/>
        <end position="372"/>
    </location>
</feature>
<dbReference type="PANTHER" id="PTHR21581:SF6">
    <property type="entry name" value="TRAFFICKING PROTEIN PARTICLE COMPLEX SUBUNIT 12"/>
    <property type="match status" value="1"/>
</dbReference>
<accession>A0ABX8RAJ6</accession>